<evidence type="ECO:0000313" key="1">
    <source>
        <dbReference type="EMBL" id="QDY52193.1"/>
    </source>
</evidence>
<dbReference type="EMBL" id="MK250088">
    <property type="protein sequence ID" value="QDY52193.1"/>
    <property type="molecule type" value="Genomic_DNA"/>
</dbReference>
<accession>A0A5B8HWN8</accession>
<sequence>MPNFTYQIICKHENAQYGHKWCPEDHYYEYVNHDPDTCACCLAKKQIKKGKYVQGACKICLNC</sequence>
<gene>
    <name evidence="1" type="ORF">4_73</name>
</gene>
<organism evidence="1">
    <name type="scientific">Mimiviridae sp. ChoanoV1</name>
    <dbReference type="NCBI Taxonomy" id="2596887"/>
    <lineage>
        <taxon>Viruses</taxon>
        <taxon>Varidnaviria</taxon>
        <taxon>Bamfordvirae</taxon>
        <taxon>Nucleocytoviricota</taxon>
        <taxon>Megaviricetes</taxon>
        <taxon>Imitervirales</taxon>
        <taxon>Schizomimiviridae</taxon>
    </lineage>
</organism>
<protein>
    <submittedName>
        <fullName evidence="1">Uncharacterized protein</fullName>
    </submittedName>
</protein>
<name>A0A5B8HWN8_9VIRU</name>
<reference evidence="1" key="1">
    <citation type="submission" date="2018-11" db="EMBL/GenBank/DDBJ databases">
        <title>A distinct lineage of giant viruses engineers rhodopsin photosystems in predatory marine eukaryotes.</title>
        <authorList>
            <person name="Needham D.M."/>
            <person name="Yoshizawa S."/>
            <person name="Hosaka T."/>
            <person name="Poirier C."/>
            <person name="Choi C.-J."/>
            <person name="Hehenberger E."/>
            <person name="Irwin N.A.T."/>
            <person name="Wilken S."/>
            <person name="Yung C.-M."/>
            <person name="Bachy C."/>
            <person name="Kurihara R."/>
            <person name="Nakajima Y."/>
            <person name="Kojima K."/>
            <person name="Kimura-Someya T."/>
            <person name="Leonard G."/>
            <person name="Malmstrom R.R."/>
            <person name="Mende D."/>
            <person name="Olson D.K."/>
            <person name="Sudo Y."/>
            <person name="Sudek S."/>
            <person name="Richards T.A."/>
            <person name="DeLong E.F."/>
            <person name="Keeling P.J."/>
            <person name="Santoro A.E."/>
            <person name="Shirouzu M."/>
            <person name="Iwasaki W."/>
            <person name="Worden A.Z."/>
        </authorList>
    </citation>
    <scope>NUCLEOTIDE SEQUENCE</scope>
</reference>
<proteinExistence type="predicted"/>